<dbReference type="PANTHER" id="PTHR45138">
    <property type="entry name" value="REGULATORY COMPONENTS OF SENSORY TRANSDUCTION SYSTEM"/>
    <property type="match status" value="1"/>
</dbReference>
<dbReference type="EC" id="2.7.7.65" evidence="1"/>
<dbReference type="RefSeq" id="WP_394415733.1">
    <property type="nucleotide sequence ID" value="NZ_JBIGIC010000012.1"/>
</dbReference>
<dbReference type="PROSITE" id="PS50887">
    <property type="entry name" value="GGDEF"/>
    <property type="match status" value="1"/>
</dbReference>
<evidence type="ECO:0000313" key="5">
    <source>
        <dbReference type="Proteomes" id="UP001606134"/>
    </source>
</evidence>
<reference evidence="4 5" key="1">
    <citation type="submission" date="2024-08" db="EMBL/GenBank/DDBJ databases">
        <authorList>
            <person name="Lu H."/>
        </authorList>
    </citation>
    <scope>NUCLEOTIDE SEQUENCE [LARGE SCALE GENOMIC DNA]</scope>
    <source>
        <strain evidence="4 5">BYS78W</strain>
    </source>
</reference>
<evidence type="ECO:0000259" key="3">
    <source>
        <dbReference type="PROSITE" id="PS50887"/>
    </source>
</evidence>
<dbReference type="CDD" id="cd01949">
    <property type="entry name" value="GGDEF"/>
    <property type="match status" value="1"/>
</dbReference>
<comment type="catalytic activity">
    <reaction evidence="2">
        <text>2 GTP = 3',3'-c-di-GMP + 2 diphosphate</text>
        <dbReference type="Rhea" id="RHEA:24898"/>
        <dbReference type="ChEBI" id="CHEBI:33019"/>
        <dbReference type="ChEBI" id="CHEBI:37565"/>
        <dbReference type="ChEBI" id="CHEBI:58805"/>
        <dbReference type="EC" id="2.7.7.65"/>
    </reaction>
</comment>
<protein>
    <recommendedName>
        <fullName evidence="1">diguanylate cyclase</fullName>
        <ecNumber evidence="1">2.7.7.65</ecNumber>
    </recommendedName>
</protein>
<dbReference type="InterPro" id="IPR000160">
    <property type="entry name" value="GGDEF_dom"/>
</dbReference>
<dbReference type="EMBL" id="JBIGIC010000012">
    <property type="protein sequence ID" value="MFG6489338.1"/>
    <property type="molecule type" value="Genomic_DNA"/>
</dbReference>
<dbReference type="InterPro" id="IPR050469">
    <property type="entry name" value="Diguanylate_Cyclase"/>
</dbReference>
<evidence type="ECO:0000256" key="2">
    <source>
        <dbReference type="ARBA" id="ARBA00034247"/>
    </source>
</evidence>
<comment type="caution">
    <text evidence="4">The sequence shown here is derived from an EMBL/GenBank/DDBJ whole genome shotgun (WGS) entry which is preliminary data.</text>
</comment>
<dbReference type="Pfam" id="PF00990">
    <property type="entry name" value="GGDEF"/>
    <property type="match status" value="1"/>
</dbReference>
<organism evidence="4 5">
    <name type="scientific">Pelomonas candidula</name>
    <dbReference type="NCBI Taxonomy" id="3299025"/>
    <lineage>
        <taxon>Bacteria</taxon>
        <taxon>Pseudomonadati</taxon>
        <taxon>Pseudomonadota</taxon>
        <taxon>Betaproteobacteria</taxon>
        <taxon>Burkholderiales</taxon>
        <taxon>Sphaerotilaceae</taxon>
        <taxon>Roseateles</taxon>
    </lineage>
</organism>
<dbReference type="SMART" id="SM00267">
    <property type="entry name" value="GGDEF"/>
    <property type="match status" value="1"/>
</dbReference>
<dbReference type="InterPro" id="IPR043128">
    <property type="entry name" value="Rev_trsase/Diguanyl_cyclase"/>
</dbReference>
<dbReference type="Gene3D" id="3.30.70.270">
    <property type="match status" value="1"/>
</dbReference>
<name>A0ABW7HHE1_9BURK</name>
<dbReference type="PANTHER" id="PTHR45138:SF9">
    <property type="entry name" value="DIGUANYLATE CYCLASE DGCM-RELATED"/>
    <property type="match status" value="1"/>
</dbReference>
<proteinExistence type="predicted"/>
<accession>A0ABW7HHE1</accession>
<dbReference type="InterPro" id="IPR029787">
    <property type="entry name" value="Nucleotide_cyclase"/>
</dbReference>
<feature type="domain" description="GGDEF" evidence="3">
    <location>
        <begin position="300"/>
        <end position="432"/>
    </location>
</feature>
<keyword evidence="5" id="KW-1185">Reference proteome</keyword>
<evidence type="ECO:0000313" key="4">
    <source>
        <dbReference type="EMBL" id="MFG6489338.1"/>
    </source>
</evidence>
<gene>
    <name evidence="4" type="ORF">ACG04R_21825</name>
</gene>
<dbReference type="SUPFAM" id="SSF55073">
    <property type="entry name" value="Nucleotide cyclase"/>
    <property type="match status" value="1"/>
</dbReference>
<evidence type="ECO:0000256" key="1">
    <source>
        <dbReference type="ARBA" id="ARBA00012528"/>
    </source>
</evidence>
<dbReference type="NCBIfam" id="TIGR00254">
    <property type="entry name" value="GGDEF"/>
    <property type="match status" value="1"/>
</dbReference>
<sequence>MHFDLSKPNLLMGGIVLTLAALAGLELAPQRTLELTAPGAVGNLYLSTPGETPGQAPVQWVDAEHLRWRCHYTAAANYQPCGLTFSLTGDDPAHGMDLSRFDTLEMDLAYKGPAHFVRVAVRNFDPRFSRLDDGNSSRIHSVNLRPRDIARPVTLDLSELTVPEWWIQQFDLPREYNRPSLENATALSIDLPSDLTGQEHELQLRRLVLKGEWVSRDRVYLAILCAWLLGASLMVLRGWKQLSQSNTRQQREIDALTARTRQLRVEQDKLRRLATIDELTGVLNRRGLEQALDDFEEAAQGMTLVMLDIDHFKHVNDRHGHDCGDEVLKRVTAVVAANLRASDVFGRLGGEEFLIACQGTRVRDAARLAEKLRERVQQSEINSSAGRITVTASFGVALAPPGAPAAGALKRADEALYRAKEAGRNRVETDKSLVSDSPTTV</sequence>
<dbReference type="Proteomes" id="UP001606134">
    <property type="component" value="Unassembled WGS sequence"/>
</dbReference>